<dbReference type="OrthoDB" id="8612029at2"/>
<gene>
    <name evidence="2" type="ORF">C1702_12725</name>
    <name evidence="3" type="ORF">EV676_11112</name>
</gene>
<dbReference type="RefSeq" id="WP_104358086.1">
    <property type="nucleotide sequence ID" value="NZ_CALFFA010000048.1"/>
</dbReference>
<reference evidence="2 4" key="1">
    <citation type="submission" date="2018-02" db="EMBL/GenBank/DDBJ databases">
        <title>Reclassifiation of [Polyangium] brachysporum DSM 7029 as Guopingzhaonella breviflexa gen. nov., sp. nov., a member of the family Comamonadaceae.</title>
        <authorList>
            <person name="Tang B."/>
        </authorList>
    </citation>
    <scope>NUCLEOTIDE SEQUENCE [LARGE SCALE GENOMIC DNA]</scope>
    <source>
        <strain evidence="2 4">DSM 15344</strain>
    </source>
</reference>
<dbReference type="Proteomes" id="UP000239406">
    <property type="component" value="Unassembled WGS sequence"/>
</dbReference>
<dbReference type="InterPro" id="IPR025309">
    <property type="entry name" value="KTSC_dom"/>
</dbReference>
<keyword evidence="4" id="KW-1185">Reference proteome</keyword>
<proteinExistence type="predicted"/>
<feature type="domain" description="KTSC" evidence="1">
    <location>
        <begin position="8"/>
        <end position="64"/>
    </location>
</feature>
<evidence type="ECO:0000259" key="1">
    <source>
        <dbReference type="Pfam" id="PF13619"/>
    </source>
</evidence>
<evidence type="ECO:0000313" key="5">
    <source>
        <dbReference type="Proteomes" id="UP000294772"/>
    </source>
</evidence>
<organism evidence="2 4">
    <name type="scientific">Caldimonas thermodepolymerans</name>
    <dbReference type="NCBI Taxonomy" id="215580"/>
    <lineage>
        <taxon>Bacteria</taxon>
        <taxon>Pseudomonadati</taxon>
        <taxon>Pseudomonadota</taxon>
        <taxon>Betaproteobacteria</taxon>
        <taxon>Burkholderiales</taxon>
        <taxon>Sphaerotilaceae</taxon>
        <taxon>Caldimonas</taxon>
    </lineage>
</organism>
<dbReference type="Pfam" id="PF13619">
    <property type="entry name" value="KTSC"/>
    <property type="match status" value="1"/>
</dbReference>
<dbReference type="Proteomes" id="UP000294772">
    <property type="component" value="Unassembled WGS sequence"/>
</dbReference>
<dbReference type="EMBL" id="SLXF01000011">
    <property type="protein sequence ID" value="TCP04111.1"/>
    <property type="molecule type" value="Genomic_DNA"/>
</dbReference>
<evidence type="ECO:0000313" key="4">
    <source>
        <dbReference type="Proteomes" id="UP000239406"/>
    </source>
</evidence>
<evidence type="ECO:0000313" key="3">
    <source>
        <dbReference type="EMBL" id="TCP04111.1"/>
    </source>
</evidence>
<name>A0A2S5T2Z0_9BURK</name>
<accession>A0A2S5T2Z0</accession>
<protein>
    <submittedName>
        <fullName evidence="2">KTSC domain-containing protein</fullName>
    </submittedName>
</protein>
<comment type="caution">
    <text evidence="2">The sequence shown here is derived from an EMBL/GenBank/DDBJ whole genome shotgun (WGS) entry which is preliminary data.</text>
</comment>
<dbReference type="AlphaFoldDB" id="A0A2S5T2Z0"/>
<reference evidence="3 5" key="2">
    <citation type="submission" date="2019-03" db="EMBL/GenBank/DDBJ databases">
        <title>Genomic Encyclopedia of Type Strains, Phase IV (KMG-IV): sequencing the most valuable type-strain genomes for metagenomic binning, comparative biology and taxonomic classification.</title>
        <authorList>
            <person name="Goeker M."/>
        </authorList>
    </citation>
    <scope>NUCLEOTIDE SEQUENCE [LARGE SCALE GENOMIC DNA]</scope>
    <source>
        <strain evidence="3 5">DSM 15264</strain>
    </source>
</reference>
<sequence length="84" mass="9475">MHRDRIASSVLRSVGYDPRRRRLEVEFASGRCYQYLDVRPEAYEALRAASSPGRHYNACIRDRYEAVDVPPVGARAGRGLNPPG</sequence>
<evidence type="ECO:0000313" key="2">
    <source>
        <dbReference type="EMBL" id="PPE69353.1"/>
    </source>
</evidence>
<dbReference type="EMBL" id="PSNY01000013">
    <property type="protein sequence ID" value="PPE69353.1"/>
    <property type="molecule type" value="Genomic_DNA"/>
</dbReference>